<dbReference type="PANTHER" id="PTHR34154">
    <property type="entry name" value="ALKALI-SENSITIVE LINKAGE PROTEIN 1"/>
    <property type="match status" value="1"/>
</dbReference>
<dbReference type="EMBL" id="JBCAWK010000012">
    <property type="protein sequence ID" value="KAK8845477.1"/>
    <property type="molecule type" value="Genomic_DNA"/>
</dbReference>
<dbReference type="InterPro" id="IPR053183">
    <property type="entry name" value="ASL1"/>
</dbReference>
<reference evidence="2 3" key="1">
    <citation type="journal article" date="2024" name="bioRxiv">
        <title>Comparative genomics of Cryptococcus and Kwoniella reveals pathogenesis evolution and contrasting karyotype dynamics via intercentromeric recombination or chromosome fusion.</title>
        <authorList>
            <person name="Coelho M.A."/>
            <person name="David-Palma M."/>
            <person name="Shea T."/>
            <person name="Bowers K."/>
            <person name="McGinley-Smith S."/>
            <person name="Mohammad A.W."/>
            <person name="Gnirke A."/>
            <person name="Yurkov A.M."/>
            <person name="Nowrousian M."/>
            <person name="Sun S."/>
            <person name="Cuomo C.A."/>
            <person name="Heitman J."/>
        </authorList>
    </citation>
    <scope>NUCLEOTIDE SEQUENCE [LARGE SCALE GENOMIC DNA]</scope>
    <source>
        <strain evidence="2 3">CBS 13917</strain>
    </source>
</reference>
<gene>
    <name evidence="2" type="ORF">IAR55_006190</name>
</gene>
<comment type="caution">
    <text evidence="2">The sequence shown here is derived from an EMBL/GenBank/DDBJ whole genome shotgun (WGS) entry which is preliminary data.</text>
</comment>
<keyword evidence="3" id="KW-1185">Reference proteome</keyword>
<proteinExistence type="predicted"/>
<accession>A0AAW0YFA8</accession>
<dbReference type="InterPro" id="IPR017853">
    <property type="entry name" value="GH"/>
</dbReference>
<dbReference type="PANTHER" id="PTHR34154:SF3">
    <property type="entry name" value="ALKALI-SENSITIVE LINKAGE PROTEIN 1"/>
    <property type="match status" value="1"/>
</dbReference>
<dbReference type="GO" id="GO:0071966">
    <property type="term" value="P:fungal-type cell wall polysaccharide metabolic process"/>
    <property type="evidence" value="ECO:0007669"/>
    <property type="project" value="TreeGrafter"/>
</dbReference>
<dbReference type="Pfam" id="PF11790">
    <property type="entry name" value="Glyco_hydro_cc"/>
    <property type="match status" value="1"/>
</dbReference>
<protein>
    <recommendedName>
        <fullName evidence="1">Asl1-like glycosyl hydrolase catalytic domain-containing protein</fullName>
    </recommendedName>
</protein>
<dbReference type="SUPFAM" id="SSF51445">
    <property type="entry name" value="(Trans)glycosidases"/>
    <property type="match status" value="1"/>
</dbReference>
<dbReference type="RefSeq" id="XP_066800285.1">
    <property type="nucleotide sequence ID" value="XM_066949277.1"/>
</dbReference>
<dbReference type="GO" id="GO:0009277">
    <property type="term" value="C:fungal-type cell wall"/>
    <property type="evidence" value="ECO:0007669"/>
    <property type="project" value="TreeGrafter"/>
</dbReference>
<dbReference type="AlphaFoldDB" id="A0AAW0YFA8"/>
<sequence length="264" mass="30257">MSNPASKGKAGISWPIQEGTSDPIARFFQPGSKLSWHWNWSKHWKGPLLPHTSPDLQIHAEFIPMIWSPDLLYDGNDLQPGCKYLLGFNEPDHGDASVAAQRTPEAAAQAWIKLSSLRTEPDQQLISPAVAGSVGWLKNFFTLIPRETMPDYLAVHIYTTTFEDFVAKMEMYHDTFRLPIFLTEFAMQSFDPNVPGPKNQQQVHDFMGQTTKWLDETYWVIRYAWFGTVRDPYHLHGVHPFNRLMDEQGEITPLGWQYINGGHE</sequence>
<feature type="domain" description="Asl1-like glycosyl hydrolase catalytic" evidence="1">
    <location>
        <begin position="15"/>
        <end position="258"/>
    </location>
</feature>
<organism evidence="2 3">
    <name type="scientific">Kwoniella newhampshirensis</name>
    <dbReference type="NCBI Taxonomy" id="1651941"/>
    <lineage>
        <taxon>Eukaryota</taxon>
        <taxon>Fungi</taxon>
        <taxon>Dikarya</taxon>
        <taxon>Basidiomycota</taxon>
        <taxon>Agaricomycotina</taxon>
        <taxon>Tremellomycetes</taxon>
        <taxon>Tremellales</taxon>
        <taxon>Cryptococcaceae</taxon>
        <taxon>Kwoniella</taxon>
    </lineage>
</organism>
<name>A0AAW0YFA8_9TREE</name>
<dbReference type="KEGG" id="kne:92183448"/>
<dbReference type="InterPro" id="IPR024655">
    <property type="entry name" value="Asl1_glyco_hydro_catalytic"/>
</dbReference>
<evidence type="ECO:0000259" key="1">
    <source>
        <dbReference type="Pfam" id="PF11790"/>
    </source>
</evidence>
<evidence type="ECO:0000313" key="2">
    <source>
        <dbReference type="EMBL" id="KAK8845477.1"/>
    </source>
</evidence>
<evidence type="ECO:0000313" key="3">
    <source>
        <dbReference type="Proteomes" id="UP001388673"/>
    </source>
</evidence>
<dbReference type="Proteomes" id="UP001388673">
    <property type="component" value="Unassembled WGS sequence"/>
</dbReference>
<dbReference type="GeneID" id="92183448"/>